<organism evidence="3 4">
    <name type="scientific">Rhodothalassium salexigens DSM 2132</name>
    <dbReference type="NCBI Taxonomy" id="1188247"/>
    <lineage>
        <taxon>Bacteria</taxon>
        <taxon>Pseudomonadati</taxon>
        <taxon>Pseudomonadota</taxon>
        <taxon>Alphaproteobacteria</taxon>
        <taxon>Rhodothalassiales</taxon>
        <taxon>Rhodothalassiaceae</taxon>
        <taxon>Rhodothalassium</taxon>
    </lineage>
</organism>
<reference evidence="3 4" key="1">
    <citation type="submission" date="2019-03" db="EMBL/GenBank/DDBJ databases">
        <title>Genomic Encyclopedia of Type Strains, Phase IV (KMG-IV): sequencing the most valuable type-strain genomes for metagenomic binning, comparative biology and taxonomic classification.</title>
        <authorList>
            <person name="Goeker M."/>
        </authorList>
    </citation>
    <scope>NUCLEOTIDE SEQUENCE [LARGE SCALE GENOMIC DNA]</scope>
    <source>
        <strain evidence="3 4">DSM 2132</strain>
    </source>
</reference>
<feature type="domain" description="NAD(P)-binding" evidence="2">
    <location>
        <begin position="42"/>
        <end position="145"/>
    </location>
</feature>
<accession>A0A4R2PD75</accession>
<dbReference type="Proteomes" id="UP000295399">
    <property type="component" value="Unassembled WGS sequence"/>
</dbReference>
<comment type="caution">
    <text evidence="3">The sequence shown here is derived from an EMBL/GenBank/DDBJ whole genome shotgun (WGS) entry which is preliminary data.</text>
</comment>
<dbReference type="Pfam" id="PF13460">
    <property type="entry name" value="NAD_binding_10"/>
    <property type="match status" value="1"/>
</dbReference>
<dbReference type="InterPro" id="IPR016040">
    <property type="entry name" value="NAD(P)-bd_dom"/>
</dbReference>
<feature type="region of interest" description="Disordered" evidence="1">
    <location>
        <begin position="524"/>
        <end position="543"/>
    </location>
</feature>
<sequence length="543" mass="57497">MAQSTATRRPAATADRGKPLGKSGAKPRAQSRGNSRTALVFGASGTVGRFLVPRLVDEGYRVRAAARGRAKLAAEGWHDVDTVAADALRPWTLDAALDGVSVAFYLVHSMGVGASFPERDRRAARHFAAAAARAGVERIVYLGGVTPEGQGSAHLSSRVETGDILRDGEVPVVELRAPVIVGPGSVAFEVVRDLAAHLPAVVAPREVFSLSPPVAMADLVDDLVALAEAPQAAGQIYETGGPDRIGYDTMIAEMARALGRDEPRLFTSRLIPPDLAGLAMPVLTATPANVARALLSGMKYDFSADDRGLRDLVPREPRTFAEGVADALEAERRIVATDRFREGAFNLRGERHDIGFYAKTMTRAVETDATPAEVWQVIEALGTARAGYFFLSVGWHLRRQVDQALGNEPAGPRPAPGPFEPGERFDIFEVLAARAPDAGGGEPGRLTLFSDAIGPGRGGLEIEVRASEDGRTRLSAMLFWHPAGPAGLLYWYQLGPAHGVMLRGMVKAIAEHAAQGGWYEDPADAGPIDAGPADDALPGAAPI</sequence>
<protein>
    <submittedName>
        <fullName evidence="3">Uncharacterized protein YbjT (DUF2867 family)</fullName>
    </submittedName>
</protein>
<dbReference type="InterPro" id="IPR051207">
    <property type="entry name" value="ComplexI_NDUFA9_subunit"/>
</dbReference>
<dbReference type="SUPFAM" id="SSF51735">
    <property type="entry name" value="NAD(P)-binding Rossmann-fold domains"/>
    <property type="match status" value="1"/>
</dbReference>
<dbReference type="InterPro" id="IPR021295">
    <property type="entry name" value="DUF2867"/>
</dbReference>
<dbReference type="InterPro" id="IPR036291">
    <property type="entry name" value="NAD(P)-bd_dom_sf"/>
</dbReference>
<dbReference type="Gene3D" id="3.40.50.720">
    <property type="entry name" value="NAD(P)-binding Rossmann-like Domain"/>
    <property type="match status" value="1"/>
</dbReference>
<evidence type="ECO:0000313" key="4">
    <source>
        <dbReference type="Proteomes" id="UP000295399"/>
    </source>
</evidence>
<dbReference type="GO" id="GO:0044877">
    <property type="term" value="F:protein-containing complex binding"/>
    <property type="evidence" value="ECO:0007669"/>
    <property type="project" value="TreeGrafter"/>
</dbReference>
<dbReference type="EMBL" id="SLXO01000008">
    <property type="protein sequence ID" value="TCP33037.1"/>
    <property type="molecule type" value="Genomic_DNA"/>
</dbReference>
<dbReference type="OrthoDB" id="109735at2"/>
<evidence type="ECO:0000259" key="2">
    <source>
        <dbReference type="Pfam" id="PF13460"/>
    </source>
</evidence>
<dbReference type="PANTHER" id="PTHR12126">
    <property type="entry name" value="NADH-UBIQUINONE OXIDOREDUCTASE 39 KDA SUBUNIT-RELATED"/>
    <property type="match status" value="1"/>
</dbReference>
<dbReference type="FunCoup" id="A0A4R2PD75">
    <property type="interactions" value="86"/>
</dbReference>
<dbReference type="Pfam" id="PF11066">
    <property type="entry name" value="DUF2867"/>
    <property type="match status" value="1"/>
</dbReference>
<dbReference type="PANTHER" id="PTHR12126:SF11">
    <property type="entry name" value="NADH DEHYDROGENASE [UBIQUINONE] 1 ALPHA SUBCOMPLEX SUBUNIT 9, MITOCHONDRIAL"/>
    <property type="match status" value="1"/>
</dbReference>
<evidence type="ECO:0000256" key="1">
    <source>
        <dbReference type="SAM" id="MobiDB-lite"/>
    </source>
</evidence>
<keyword evidence="4" id="KW-1185">Reference proteome</keyword>
<name>A0A4R2PD75_RHOSA</name>
<feature type="compositionally biased region" description="Low complexity" evidence="1">
    <location>
        <begin position="1"/>
        <end position="14"/>
    </location>
</feature>
<dbReference type="InParanoid" id="A0A4R2PD75"/>
<dbReference type="AlphaFoldDB" id="A0A4R2PD75"/>
<evidence type="ECO:0000313" key="3">
    <source>
        <dbReference type="EMBL" id="TCP33037.1"/>
    </source>
</evidence>
<gene>
    <name evidence="3" type="ORF">EV659_108137</name>
</gene>
<feature type="region of interest" description="Disordered" evidence="1">
    <location>
        <begin position="1"/>
        <end position="37"/>
    </location>
</feature>
<dbReference type="RefSeq" id="WP_132708964.1">
    <property type="nucleotide sequence ID" value="NZ_JACIGF010000008.1"/>
</dbReference>
<proteinExistence type="predicted"/>